<dbReference type="Gramene" id="rna-AYBTSS11_LOCUS3856">
    <property type="protein sequence ID" value="CAJ1924660.1"/>
    <property type="gene ID" value="gene-AYBTSS11_LOCUS3856"/>
</dbReference>
<dbReference type="PANTHER" id="PTHR38370">
    <property type="entry name" value="BETA-1,4-XYLOSIDASE"/>
    <property type="match status" value="1"/>
</dbReference>
<dbReference type="EMBL" id="OY731399">
    <property type="protein sequence ID" value="CAJ1924660.1"/>
    <property type="molecule type" value="Genomic_DNA"/>
</dbReference>
<gene>
    <name evidence="2" type="ORF">AYBTSS11_LOCUS3856</name>
</gene>
<accession>A0AA86VWF2</accession>
<evidence type="ECO:0000313" key="2">
    <source>
        <dbReference type="EMBL" id="CAJ1924660.1"/>
    </source>
</evidence>
<dbReference type="Pfam" id="PF17181">
    <property type="entry name" value="EPF"/>
    <property type="match status" value="1"/>
</dbReference>
<feature type="region of interest" description="Disordered" evidence="1">
    <location>
        <begin position="48"/>
        <end position="71"/>
    </location>
</feature>
<keyword evidence="3" id="KW-1185">Reference proteome</keyword>
<dbReference type="Proteomes" id="UP001189624">
    <property type="component" value="Chromosome 2"/>
</dbReference>
<reference evidence="2" key="1">
    <citation type="submission" date="2023-10" db="EMBL/GenBank/DDBJ databases">
        <authorList>
            <person name="Domelevo Entfellner J.-B."/>
        </authorList>
    </citation>
    <scope>NUCLEOTIDE SEQUENCE</scope>
</reference>
<evidence type="ECO:0000256" key="1">
    <source>
        <dbReference type="SAM" id="MobiDB-lite"/>
    </source>
</evidence>
<organism evidence="2 3">
    <name type="scientific">Sphenostylis stenocarpa</name>
    <dbReference type="NCBI Taxonomy" id="92480"/>
    <lineage>
        <taxon>Eukaryota</taxon>
        <taxon>Viridiplantae</taxon>
        <taxon>Streptophyta</taxon>
        <taxon>Embryophyta</taxon>
        <taxon>Tracheophyta</taxon>
        <taxon>Spermatophyta</taxon>
        <taxon>Magnoliopsida</taxon>
        <taxon>eudicotyledons</taxon>
        <taxon>Gunneridae</taxon>
        <taxon>Pentapetalae</taxon>
        <taxon>rosids</taxon>
        <taxon>fabids</taxon>
        <taxon>Fabales</taxon>
        <taxon>Fabaceae</taxon>
        <taxon>Papilionoideae</taxon>
        <taxon>50 kb inversion clade</taxon>
        <taxon>NPAAA clade</taxon>
        <taxon>indigoferoid/millettioid clade</taxon>
        <taxon>Phaseoleae</taxon>
        <taxon>Sphenostylis</taxon>
    </lineage>
</organism>
<evidence type="ECO:0000313" key="3">
    <source>
        <dbReference type="Proteomes" id="UP001189624"/>
    </source>
</evidence>
<dbReference type="AlphaFoldDB" id="A0AA86VWF2"/>
<protein>
    <submittedName>
        <fullName evidence="2">Uncharacterized protein</fullName>
    </submittedName>
</protein>
<feature type="compositionally biased region" description="Low complexity" evidence="1">
    <location>
        <begin position="48"/>
        <end position="58"/>
    </location>
</feature>
<name>A0AA86VWF2_9FABA</name>
<sequence length="258" mass="28755">MQLIYQPNHLLQDMDPTAKPRALIHVLLILILLDHACLIHSRNLANSPAPAPASIGPSTYEKSLNPHEGRKTNPQLGSFPATCQTKCNQCKPCVPVEVTIKTMAEEENQYYPIAWKYKDCTLSILDLNQEGFYSIKSKHFRIRDEFKELESGICTVGSSNMEPGRGKVADLQDLAAALCLRVLVMEGLIPYVMDAIRKQKPGHIKINTLSHSHSDSSERSYHLLLGSDSFHGSHHGHRVMEPATTSSYAATTLRNRKS</sequence>
<proteinExistence type="predicted"/>
<dbReference type="PANTHER" id="PTHR38370:SF1">
    <property type="entry name" value="BETA-1,4-XYLOSIDASE"/>
    <property type="match status" value="1"/>
</dbReference>